<accession>A0A6A5V7N4</accession>
<evidence type="ECO:0000256" key="1">
    <source>
        <dbReference type="SAM" id="MobiDB-lite"/>
    </source>
</evidence>
<proteinExistence type="predicted"/>
<dbReference type="OrthoDB" id="10675429at2759"/>
<evidence type="ECO:0000313" key="3">
    <source>
        <dbReference type="Proteomes" id="UP000800036"/>
    </source>
</evidence>
<organism evidence="2 3">
    <name type="scientific">Bimuria novae-zelandiae CBS 107.79</name>
    <dbReference type="NCBI Taxonomy" id="1447943"/>
    <lineage>
        <taxon>Eukaryota</taxon>
        <taxon>Fungi</taxon>
        <taxon>Dikarya</taxon>
        <taxon>Ascomycota</taxon>
        <taxon>Pezizomycotina</taxon>
        <taxon>Dothideomycetes</taxon>
        <taxon>Pleosporomycetidae</taxon>
        <taxon>Pleosporales</taxon>
        <taxon>Massarineae</taxon>
        <taxon>Didymosphaeriaceae</taxon>
        <taxon>Bimuria</taxon>
    </lineage>
</organism>
<evidence type="ECO:0000313" key="2">
    <source>
        <dbReference type="EMBL" id="KAF1973114.1"/>
    </source>
</evidence>
<dbReference type="EMBL" id="ML976683">
    <property type="protein sequence ID" value="KAF1973114.1"/>
    <property type="molecule type" value="Genomic_DNA"/>
</dbReference>
<sequence length="286" mass="30848">MNIILFGNLLDEINGHGPRVQPNDKPYLTTANAIRTSAQQDAHSFTIFEKFPTSAVPEERVTKSTADRVKEFEETLAKAPKRKITDPADASPSIYAEEDAEPDNPSRPAVKAPKTAGRRAAPKMNTRNGSMWVEPGKTLDQNLTEFEEKNADGDTFDDLVYAAFLGESTAADAGIESKKPSRDEFEVTTDTDIDKLAKKHAAAAPAEEQVVQLKKPGTKKVKTNAGKAVIPRAASSKVNGEAEYSDEETEPPVGKAPVKVVRLAAKNPVAPKANKKLAKIVSGTVK</sequence>
<protein>
    <submittedName>
        <fullName evidence="2">Uncharacterized protein</fullName>
    </submittedName>
</protein>
<feature type="region of interest" description="Disordered" evidence="1">
    <location>
        <begin position="207"/>
        <end position="253"/>
    </location>
</feature>
<feature type="region of interest" description="Disordered" evidence="1">
    <location>
        <begin position="96"/>
        <end position="135"/>
    </location>
</feature>
<gene>
    <name evidence="2" type="ORF">BU23DRAFT_641592</name>
</gene>
<name>A0A6A5V7N4_9PLEO</name>
<reference evidence="2" key="1">
    <citation type="journal article" date="2020" name="Stud. Mycol.">
        <title>101 Dothideomycetes genomes: a test case for predicting lifestyles and emergence of pathogens.</title>
        <authorList>
            <person name="Haridas S."/>
            <person name="Albert R."/>
            <person name="Binder M."/>
            <person name="Bloem J."/>
            <person name="Labutti K."/>
            <person name="Salamov A."/>
            <person name="Andreopoulos B."/>
            <person name="Baker S."/>
            <person name="Barry K."/>
            <person name="Bills G."/>
            <person name="Bluhm B."/>
            <person name="Cannon C."/>
            <person name="Castanera R."/>
            <person name="Culley D."/>
            <person name="Daum C."/>
            <person name="Ezra D."/>
            <person name="Gonzalez J."/>
            <person name="Henrissat B."/>
            <person name="Kuo A."/>
            <person name="Liang C."/>
            <person name="Lipzen A."/>
            <person name="Lutzoni F."/>
            <person name="Magnuson J."/>
            <person name="Mondo S."/>
            <person name="Nolan M."/>
            <person name="Ohm R."/>
            <person name="Pangilinan J."/>
            <person name="Park H.-J."/>
            <person name="Ramirez L."/>
            <person name="Alfaro M."/>
            <person name="Sun H."/>
            <person name="Tritt A."/>
            <person name="Yoshinaga Y."/>
            <person name="Zwiers L.-H."/>
            <person name="Turgeon B."/>
            <person name="Goodwin S."/>
            <person name="Spatafora J."/>
            <person name="Crous P."/>
            <person name="Grigoriev I."/>
        </authorList>
    </citation>
    <scope>NUCLEOTIDE SEQUENCE</scope>
    <source>
        <strain evidence="2">CBS 107.79</strain>
    </source>
</reference>
<keyword evidence="3" id="KW-1185">Reference proteome</keyword>
<dbReference type="AlphaFoldDB" id="A0A6A5V7N4"/>
<dbReference type="Proteomes" id="UP000800036">
    <property type="component" value="Unassembled WGS sequence"/>
</dbReference>